<dbReference type="PANTHER" id="PTHR32097">
    <property type="entry name" value="CAMP-BINDING PROTEIN 1-RELATED"/>
    <property type="match status" value="1"/>
</dbReference>
<evidence type="ECO:0000259" key="3">
    <source>
        <dbReference type="PROSITE" id="PS50234"/>
    </source>
</evidence>
<dbReference type="Pfam" id="PF02342">
    <property type="entry name" value="TerD"/>
    <property type="match status" value="1"/>
</dbReference>
<dbReference type="Gene3D" id="2.60.60.30">
    <property type="entry name" value="sav2460 like domains"/>
    <property type="match status" value="1"/>
</dbReference>
<gene>
    <name evidence="4" type="ORF">BKE30_10635</name>
</gene>
<name>A0A1S8CSV4_9GAMM</name>
<accession>A0A1S8CSV4</accession>
<dbReference type="SUPFAM" id="SSF53300">
    <property type="entry name" value="vWA-like"/>
    <property type="match status" value="1"/>
</dbReference>
<sequence length="441" mass="49173">MTSLIRGQKIKLSDLADLTQPVILEVQLDAPFSVDTASFGLDGQYRLSDERYMTFYNQPVTPCNAVRLVASEANNSRFQIELSKANPKIEHFVFTLAIDGQGTMAQLKQAKISLFNAQGKQIADFEVTGRIFQQERALMLLEIYRKDHIWRLAAVAQGFNEGLDALIRHFGGEVAEDNSSPTETKPSLPQSATPAPASTIDLKKKIALEKAGKTGSQAIVDLTKKSMIQLEKNNLLAVQARVALVLDASGSMDNQYKRGDVQKVVDRLMPLAINFDNDGSFECWAFAQKTTQLDDVTLNNASNFINTAQRGWRNWSVGARYNEEIPAIEAVIQYYSQFKDNLPVYVLFISDGGVGNAKQMQRILSNAANLPLFWQFVGIGGRNYGVLEKLDDMTGRVVDNCNFFALDTITSIPDEKLYELLLEEFPDWLKQASLKNIIGPR</sequence>
<evidence type="ECO:0000313" key="4">
    <source>
        <dbReference type="EMBL" id="ONG38930.1"/>
    </source>
</evidence>
<dbReference type="SMART" id="SM00327">
    <property type="entry name" value="VWA"/>
    <property type="match status" value="1"/>
</dbReference>
<dbReference type="InterPro" id="IPR036465">
    <property type="entry name" value="vWFA_dom_sf"/>
</dbReference>
<dbReference type="PROSITE" id="PS50234">
    <property type="entry name" value="VWFA"/>
    <property type="match status" value="1"/>
</dbReference>
<dbReference type="EMBL" id="MLCN01000028">
    <property type="protein sequence ID" value="ONG38930.1"/>
    <property type="molecule type" value="Genomic_DNA"/>
</dbReference>
<keyword evidence="5" id="KW-1185">Reference proteome</keyword>
<dbReference type="OrthoDB" id="5756874at2"/>
<dbReference type="InterPro" id="IPR019303">
    <property type="entry name" value="vWA_TerF_C"/>
</dbReference>
<dbReference type="GO" id="GO:0046690">
    <property type="term" value="P:response to tellurium ion"/>
    <property type="evidence" value="ECO:0007669"/>
    <property type="project" value="UniProtKB-KW"/>
</dbReference>
<dbReference type="STRING" id="1907941.BKE30_10635"/>
<dbReference type="RefSeq" id="WP_076878582.1">
    <property type="nucleotide sequence ID" value="NZ_MLCN01000028.1"/>
</dbReference>
<protein>
    <submittedName>
        <fullName evidence="4">Tellurium resistance protein</fullName>
    </submittedName>
</protein>
<dbReference type="Proteomes" id="UP000192132">
    <property type="component" value="Unassembled WGS sequence"/>
</dbReference>
<reference evidence="4 5" key="1">
    <citation type="submission" date="2016-10" db="EMBL/GenBank/DDBJ databases">
        <title>Draft Genome sequence of Alkanindiges sp. strain H1.</title>
        <authorList>
            <person name="Subhash Y."/>
            <person name="Lee S."/>
        </authorList>
    </citation>
    <scope>NUCLEOTIDE SEQUENCE [LARGE SCALE GENOMIC DNA]</scope>
    <source>
        <strain evidence="4 5">H1</strain>
    </source>
</reference>
<dbReference type="InterPro" id="IPR002035">
    <property type="entry name" value="VWF_A"/>
</dbReference>
<dbReference type="Gene3D" id="3.40.50.410">
    <property type="entry name" value="von Willebrand factor, type A domain"/>
    <property type="match status" value="1"/>
</dbReference>
<evidence type="ECO:0000256" key="1">
    <source>
        <dbReference type="ARBA" id="ARBA00022686"/>
    </source>
</evidence>
<dbReference type="InterPro" id="IPR003325">
    <property type="entry name" value="TerD"/>
</dbReference>
<dbReference type="PANTHER" id="PTHR32097:SF3">
    <property type="entry name" value="TELLURITE RESISTANCE PROTEIN"/>
    <property type="match status" value="1"/>
</dbReference>
<evidence type="ECO:0000313" key="5">
    <source>
        <dbReference type="Proteomes" id="UP000192132"/>
    </source>
</evidence>
<evidence type="ECO:0000256" key="2">
    <source>
        <dbReference type="SAM" id="MobiDB-lite"/>
    </source>
</evidence>
<dbReference type="InterPro" id="IPR051324">
    <property type="entry name" value="Stress/Tellurium_Resist"/>
</dbReference>
<proteinExistence type="predicted"/>
<feature type="region of interest" description="Disordered" evidence="2">
    <location>
        <begin position="175"/>
        <end position="197"/>
    </location>
</feature>
<comment type="caution">
    <text evidence="4">The sequence shown here is derived from an EMBL/GenBank/DDBJ whole genome shotgun (WGS) entry which is preliminary data.</text>
</comment>
<keyword evidence="1" id="KW-0778">Tellurium resistance</keyword>
<feature type="compositionally biased region" description="Polar residues" evidence="2">
    <location>
        <begin position="177"/>
        <end position="193"/>
    </location>
</feature>
<dbReference type="AlphaFoldDB" id="A0A1S8CSV4"/>
<organism evidence="4 5">
    <name type="scientific">Alkanindiges hydrocarboniclasticus</name>
    <dbReference type="NCBI Taxonomy" id="1907941"/>
    <lineage>
        <taxon>Bacteria</taxon>
        <taxon>Pseudomonadati</taxon>
        <taxon>Pseudomonadota</taxon>
        <taxon>Gammaproteobacteria</taxon>
        <taxon>Moraxellales</taxon>
        <taxon>Moraxellaceae</taxon>
        <taxon>Alkanindiges</taxon>
    </lineage>
</organism>
<feature type="domain" description="VWFA" evidence="3">
    <location>
        <begin position="241"/>
        <end position="421"/>
    </location>
</feature>
<dbReference type="CDD" id="cd06974">
    <property type="entry name" value="TerD_like"/>
    <property type="match status" value="1"/>
</dbReference>
<dbReference type="Pfam" id="PF10138">
    <property type="entry name" value="vWA-TerF-like"/>
    <property type="match status" value="1"/>
</dbReference>